<proteinExistence type="predicted"/>
<name>A0A8X6YGU9_9ARAC</name>
<dbReference type="AlphaFoldDB" id="A0A8X6YGU9"/>
<dbReference type="Proteomes" id="UP000886998">
    <property type="component" value="Unassembled WGS sequence"/>
</dbReference>
<accession>A0A8X6YGU9</accession>
<keyword evidence="2" id="KW-1185">Reference proteome</keyword>
<evidence type="ECO:0000313" key="1">
    <source>
        <dbReference type="EMBL" id="GFY72671.1"/>
    </source>
</evidence>
<evidence type="ECO:0000313" key="2">
    <source>
        <dbReference type="Proteomes" id="UP000886998"/>
    </source>
</evidence>
<sequence length="105" mass="12458">MHPPTHFYLMWDCHVTIVHSVDECHRHSETLAHWISNILLWIELVIELEGARSIEIDRETHRLATQHHTTYGLELKLNSKRAVRNKLKGLEPPFCKGIMNEKRNW</sequence>
<gene>
    <name evidence="1" type="ORF">TNIN_478251</name>
</gene>
<comment type="caution">
    <text evidence="1">The sequence shown here is derived from an EMBL/GenBank/DDBJ whole genome shotgun (WGS) entry which is preliminary data.</text>
</comment>
<organism evidence="1 2">
    <name type="scientific">Trichonephila inaurata madagascariensis</name>
    <dbReference type="NCBI Taxonomy" id="2747483"/>
    <lineage>
        <taxon>Eukaryota</taxon>
        <taxon>Metazoa</taxon>
        <taxon>Ecdysozoa</taxon>
        <taxon>Arthropoda</taxon>
        <taxon>Chelicerata</taxon>
        <taxon>Arachnida</taxon>
        <taxon>Araneae</taxon>
        <taxon>Araneomorphae</taxon>
        <taxon>Entelegynae</taxon>
        <taxon>Araneoidea</taxon>
        <taxon>Nephilidae</taxon>
        <taxon>Trichonephila</taxon>
        <taxon>Trichonephila inaurata</taxon>
    </lineage>
</organism>
<dbReference type="EMBL" id="BMAV01019588">
    <property type="protein sequence ID" value="GFY72671.1"/>
    <property type="molecule type" value="Genomic_DNA"/>
</dbReference>
<protein>
    <submittedName>
        <fullName evidence="1">Uncharacterized protein</fullName>
    </submittedName>
</protein>
<reference evidence="1" key="1">
    <citation type="submission" date="2020-08" db="EMBL/GenBank/DDBJ databases">
        <title>Multicomponent nature underlies the extraordinary mechanical properties of spider dragline silk.</title>
        <authorList>
            <person name="Kono N."/>
            <person name="Nakamura H."/>
            <person name="Mori M."/>
            <person name="Yoshida Y."/>
            <person name="Ohtoshi R."/>
            <person name="Malay A.D."/>
            <person name="Moran D.A.P."/>
            <person name="Tomita M."/>
            <person name="Numata K."/>
            <person name="Arakawa K."/>
        </authorList>
    </citation>
    <scope>NUCLEOTIDE SEQUENCE</scope>
</reference>